<protein>
    <recommendedName>
        <fullName evidence="2">site-specific DNA-methyltransferase (cytosine-N(4)-specific)</fullName>
        <ecNumber evidence="2">2.1.1.113</ecNumber>
    </recommendedName>
</protein>
<dbReference type="InterPro" id="IPR017985">
    <property type="entry name" value="MeTrfase_CN4_CS"/>
</dbReference>
<evidence type="ECO:0000313" key="11">
    <source>
        <dbReference type="EMBL" id="CAB5111932.1"/>
    </source>
</evidence>
<dbReference type="EMBL" id="CAFBRX010000011">
    <property type="protein sequence ID" value="CAB5111932.1"/>
    <property type="molecule type" value="Genomic_DNA"/>
</dbReference>
<dbReference type="Pfam" id="PF01555">
    <property type="entry name" value="N6_N4_Mtase"/>
    <property type="match status" value="1"/>
</dbReference>
<evidence type="ECO:0000256" key="8">
    <source>
        <dbReference type="ARBA" id="ARBA00049120"/>
    </source>
</evidence>
<dbReference type="PRINTS" id="PR00508">
    <property type="entry name" value="S21N4MTFRASE"/>
</dbReference>
<comment type="catalytic activity">
    <reaction evidence="8">
        <text>a 2'-deoxycytidine in DNA + S-adenosyl-L-methionine = an N(4)-methyl-2'-deoxycytidine in DNA + S-adenosyl-L-homocysteine + H(+)</text>
        <dbReference type="Rhea" id="RHEA:16857"/>
        <dbReference type="Rhea" id="RHEA-COMP:11369"/>
        <dbReference type="Rhea" id="RHEA-COMP:13674"/>
        <dbReference type="ChEBI" id="CHEBI:15378"/>
        <dbReference type="ChEBI" id="CHEBI:57856"/>
        <dbReference type="ChEBI" id="CHEBI:59789"/>
        <dbReference type="ChEBI" id="CHEBI:85452"/>
        <dbReference type="ChEBI" id="CHEBI:137933"/>
        <dbReference type="EC" id="2.1.1.113"/>
    </reaction>
</comment>
<evidence type="ECO:0000256" key="2">
    <source>
        <dbReference type="ARBA" id="ARBA00012185"/>
    </source>
</evidence>
<accession>A0A6J6WSQ5</accession>
<dbReference type="GO" id="GO:0015667">
    <property type="term" value="F:site-specific DNA-methyltransferase (cytosine-N4-specific) activity"/>
    <property type="evidence" value="ECO:0007669"/>
    <property type="project" value="UniProtKB-EC"/>
</dbReference>
<dbReference type="GO" id="GO:0009307">
    <property type="term" value="P:DNA restriction-modification system"/>
    <property type="evidence" value="ECO:0007669"/>
    <property type="project" value="UniProtKB-KW"/>
</dbReference>
<dbReference type="SUPFAM" id="SSF53335">
    <property type="entry name" value="S-adenosyl-L-methionine-dependent methyltransferases"/>
    <property type="match status" value="1"/>
</dbReference>
<sequence>MILGSVLFQAMSEQLISGEGAPRFRRNTSTSAFGASRREGHDASAFYARFRAPEISTDESLADPTAVNAIRNRIFVGDSRKMDEIPDNSVGLVVTSPPYFAGKAYEEALGEGHIPADYVEYLEMLTAVLGECHRVLEPGGRMVVNVANLGRRPFRSLACDVTTILQDELGLLLRGEVVWLKQRGSSGSCAWGSFKSATNPVLRDTTERLIIASKGRFDRAVNPAKRIKRGLPAVSTMTSDEFMEATLDVWEIQPESATRVNHPAPFPVALAERCIEMYSFAGDLVLDPFMGSGTTGVAASQLGRSFVGFDTDEVYVARALERIADEGGERERTDRRSIRDIVEELLTDAGFTKIDWNARIVTGFEATGRAWREDQTSIVFEIVGGLTSVRPGLSRGDLLWRAIGRAAVISQVCTDEELILFTAGLPEKLSGGNALATVVGPSQAIAGIIDIADLVTAGEALHRILHESR</sequence>
<dbReference type="PROSITE" id="PS00093">
    <property type="entry name" value="N4_MTASE"/>
    <property type="match status" value="1"/>
</dbReference>
<organism evidence="10">
    <name type="scientific">freshwater metagenome</name>
    <dbReference type="NCBI Taxonomy" id="449393"/>
    <lineage>
        <taxon>unclassified sequences</taxon>
        <taxon>metagenomes</taxon>
        <taxon>ecological metagenomes</taxon>
    </lineage>
</organism>
<evidence type="ECO:0000256" key="5">
    <source>
        <dbReference type="ARBA" id="ARBA00022691"/>
    </source>
</evidence>
<dbReference type="GO" id="GO:0032259">
    <property type="term" value="P:methylation"/>
    <property type="evidence" value="ECO:0007669"/>
    <property type="project" value="UniProtKB-KW"/>
</dbReference>
<keyword evidence="3" id="KW-0489">Methyltransferase</keyword>
<dbReference type="EMBL" id="CAEZZV010000166">
    <property type="protein sequence ID" value="CAB4786555.1"/>
    <property type="molecule type" value="Genomic_DNA"/>
</dbReference>
<dbReference type="PANTHER" id="PTHR13370:SF3">
    <property type="entry name" value="TRNA (GUANINE(10)-N2)-METHYLTRANSFERASE HOMOLOG"/>
    <property type="match status" value="1"/>
</dbReference>
<dbReference type="InterPro" id="IPR001091">
    <property type="entry name" value="RM_Methyltransferase"/>
</dbReference>
<reference evidence="10" key="1">
    <citation type="submission" date="2020-05" db="EMBL/GenBank/DDBJ databases">
        <authorList>
            <person name="Chiriac C."/>
            <person name="Salcher M."/>
            <person name="Ghai R."/>
            <person name="Kavagutti S V."/>
        </authorList>
    </citation>
    <scope>NUCLEOTIDE SEQUENCE</scope>
</reference>
<dbReference type="CDD" id="cd02440">
    <property type="entry name" value="AdoMet_MTases"/>
    <property type="match status" value="1"/>
</dbReference>
<dbReference type="GO" id="GO:0005737">
    <property type="term" value="C:cytoplasm"/>
    <property type="evidence" value="ECO:0007669"/>
    <property type="project" value="TreeGrafter"/>
</dbReference>
<dbReference type="EC" id="2.1.1.113" evidence="2"/>
<evidence type="ECO:0000259" key="9">
    <source>
        <dbReference type="Pfam" id="PF01555"/>
    </source>
</evidence>
<dbReference type="Gene3D" id="3.40.50.150">
    <property type="entry name" value="Vaccinia Virus protein VP39"/>
    <property type="match status" value="1"/>
</dbReference>
<keyword evidence="6" id="KW-0680">Restriction system</keyword>
<name>A0A6J6WSQ5_9ZZZZ</name>
<keyword evidence="5" id="KW-0949">S-adenosyl-L-methionine</keyword>
<dbReference type="AlphaFoldDB" id="A0A6J6WSQ5"/>
<dbReference type="GO" id="GO:0008170">
    <property type="term" value="F:N-methyltransferase activity"/>
    <property type="evidence" value="ECO:0007669"/>
    <property type="project" value="InterPro"/>
</dbReference>
<dbReference type="InterPro" id="IPR029063">
    <property type="entry name" value="SAM-dependent_MTases_sf"/>
</dbReference>
<evidence type="ECO:0000256" key="7">
    <source>
        <dbReference type="ARBA" id="ARBA00023125"/>
    </source>
</evidence>
<evidence type="ECO:0000256" key="3">
    <source>
        <dbReference type="ARBA" id="ARBA00022603"/>
    </source>
</evidence>
<gene>
    <name evidence="10" type="ORF">UFOPK2921_01163</name>
    <name evidence="11" type="ORF">UFOPK4422_00215</name>
</gene>
<keyword evidence="7" id="KW-0238">DNA-binding</keyword>
<evidence type="ECO:0000256" key="4">
    <source>
        <dbReference type="ARBA" id="ARBA00022679"/>
    </source>
</evidence>
<comment type="similarity">
    <text evidence="1">Belongs to the N(4)/N(6)-methyltransferase family. N(4) subfamily.</text>
</comment>
<evidence type="ECO:0000313" key="10">
    <source>
        <dbReference type="EMBL" id="CAB4786555.1"/>
    </source>
</evidence>
<evidence type="ECO:0000256" key="1">
    <source>
        <dbReference type="ARBA" id="ARBA00010203"/>
    </source>
</evidence>
<dbReference type="PANTHER" id="PTHR13370">
    <property type="entry name" value="RNA METHYLASE-RELATED"/>
    <property type="match status" value="1"/>
</dbReference>
<keyword evidence="4" id="KW-0808">Transferase</keyword>
<dbReference type="GO" id="GO:0003677">
    <property type="term" value="F:DNA binding"/>
    <property type="evidence" value="ECO:0007669"/>
    <property type="project" value="UniProtKB-KW"/>
</dbReference>
<evidence type="ECO:0000256" key="6">
    <source>
        <dbReference type="ARBA" id="ARBA00022747"/>
    </source>
</evidence>
<feature type="domain" description="DNA methylase N-4/N-6" evidence="9">
    <location>
        <begin position="91"/>
        <end position="319"/>
    </location>
</feature>
<proteinExistence type="inferred from homology"/>
<dbReference type="InterPro" id="IPR002941">
    <property type="entry name" value="DNA_methylase_N4/N6"/>
</dbReference>